<organism evidence="2 3">
    <name type="scientific">Sphingomonas gei</name>
    <dbReference type="NCBI Taxonomy" id="1395960"/>
    <lineage>
        <taxon>Bacteria</taxon>
        <taxon>Pseudomonadati</taxon>
        <taxon>Pseudomonadota</taxon>
        <taxon>Alphaproteobacteria</taxon>
        <taxon>Sphingomonadales</taxon>
        <taxon>Sphingomonadaceae</taxon>
        <taxon>Sphingomonas</taxon>
    </lineage>
</organism>
<dbReference type="EMBL" id="SRXT01000007">
    <property type="protein sequence ID" value="TGX50426.1"/>
    <property type="molecule type" value="Genomic_DNA"/>
</dbReference>
<keyword evidence="3" id="KW-1185">Reference proteome</keyword>
<accession>A0A4S1X7F4</accession>
<dbReference type="AlphaFoldDB" id="A0A4S1X7F4"/>
<gene>
    <name evidence="2" type="ORF">E5A73_18665</name>
</gene>
<keyword evidence="1" id="KW-0812">Transmembrane</keyword>
<keyword evidence="1" id="KW-1133">Transmembrane helix</keyword>
<evidence type="ECO:0000313" key="3">
    <source>
        <dbReference type="Proteomes" id="UP000306147"/>
    </source>
</evidence>
<dbReference type="RefSeq" id="WP_135965342.1">
    <property type="nucleotide sequence ID" value="NZ_SRXT01000007.1"/>
</dbReference>
<dbReference type="OrthoDB" id="7584828at2"/>
<evidence type="ECO:0000256" key="1">
    <source>
        <dbReference type="SAM" id="Phobius"/>
    </source>
</evidence>
<evidence type="ECO:0000313" key="2">
    <source>
        <dbReference type="EMBL" id="TGX50426.1"/>
    </source>
</evidence>
<keyword evidence="1" id="KW-0472">Membrane</keyword>
<comment type="caution">
    <text evidence="2">The sequence shown here is derived from an EMBL/GenBank/DDBJ whole genome shotgun (WGS) entry which is preliminary data.</text>
</comment>
<feature type="transmembrane region" description="Helical" evidence="1">
    <location>
        <begin position="45"/>
        <end position="63"/>
    </location>
</feature>
<sequence>MADNLMMASDDTGSAEQLQAEPLWLMPADFREPIAERLIETGSRWAGIASFVVALGAIGLWLMG</sequence>
<proteinExistence type="predicted"/>
<protein>
    <submittedName>
        <fullName evidence="2">Uncharacterized protein</fullName>
    </submittedName>
</protein>
<name>A0A4S1X7F4_9SPHN</name>
<reference evidence="2 3" key="1">
    <citation type="submission" date="2019-04" db="EMBL/GenBank/DDBJ databases">
        <title>Sphingomonas psychrotolerans sp. nov., isolated from soil in the Tianshan Mountains, Xinjiang, China.</title>
        <authorList>
            <person name="Luo Y."/>
            <person name="Sheng H."/>
        </authorList>
    </citation>
    <scope>NUCLEOTIDE SEQUENCE [LARGE SCALE GENOMIC DNA]</scope>
    <source>
        <strain evidence="2 3">ZFGT-11</strain>
    </source>
</reference>
<dbReference type="Proteomes" id="UP000306147">
    <property type="component" value="Unassembled WGS sequence"/>
</dbReference>